<keyword evidence="3" id="KW-1185">Reference proteome</keyword>
<comment type="caution">
    <text evidence="2">The sequence shown here is derived from an EMBL/GenBank/DDBJ whole genome shotgun (WGS) entry which is preliminary data.</text>
</comment>
<name>A0ABQ6VGQ1_9CORY</name>
<reference evidence="2 3" key="1">
    <citation type="submission" date="2019-10" db="EMBL/GenBank/DDBJ databases">
        <title>Corynebacterium sp novel species isolated from the respiratory tract of Marmot.</title>
        <authorList>
            <person name="Zhang G."/>
        </authorList>
    </citation>
    <scope>NUCLEOTIDE SEQUENCE [LARGE SCALE GENOMIC DNA]</scope>
    <source>
        <strain evidence="2 3">336</strain>
    </source>
</reference>
<dbReference type="EMBL" id="WBZJ01000001">
    <property type="protein sequence ID" value="KAB3523612.1"/>
    <property type="molecule type" value="Genomic_DNA"/>
</dbReference>
<dbReference type="Pfam" id="PF11222">
    <property type="entry name" value="DUF3017"/>
    <property type="match status" value="1"/>
</dbReference>
<evidence type="ECO:0000256" key="1">
    <source>
        <dbReference type="SAM" id="Phobius"/>
    </source>
</evidence>
<feature type="transmembrane region" description="Helical" evidence="1">
    <location>
        <begin position="79"/>
        <end position="98"/>
    </location>
</feature>
<dbReference type="InterPro" id="IPR021385">
    <property type="entry name" value="DUF3017"/>
</dbReference>
<organism evidence="2 3">
    <name type="scientific">Corynebacterium zhongnanshanii</name>
    <dbReference type="NCBI Taxonomy" id="2768834"/>
    <lineage>
        <taxon>Bacteria</taxon>
        <taxon>Bacillati</taxon>
        <taxon>Actinomycetota</taxon>
        <taxon>Actinomycetes</taxon>
        <taxon>Mycobacteriales</taxon>
        <taxon>Corynebacteriaceae</taxon>
        <taxon>Corynebacterium</taxon>
    </lineage>
</organism>
<protein>
    <submittedName>
        <fullName evidence="2">DUF3017 domain-containing protein</fullName>
    </submittedName>
</protein>
<evidence type="ECO:0000313" key="2">
    <source>
        <dbReference type="EMBL" id="KAB3523612.1"/>
    </source>
</evidence>
<feature type="transmembrane region" description="Helical" evidence="1">
    <location>
        <begin position="46"/>
        <end position="64"/>
    </location>
</feature>
<proteinExistence type="predicted"/>
<dbReference type="Proteomes" id="UP000436181">
    <property type="component" value="Unassembled WGS sequence"/>
</dbReference>
<keyword evidence="1" id="KW-1133">Transmembrane helix</keyword>
<keyword evidence="1" id="KW-0812">Transmembrane</keyword>
<gene>
    <name evidence="2" type="ORF">F8377_01780</name>
</gene>
<feature type="transmembrane region" description="Helical" evidence="1">
    <location>
        <begin position="21"/>
        <end position="40"/>
    </location>
</feature>
<evidence type="ECO:0000313" key="3">
    <source>
        <dbReference type="Proteomes" id="UP000436181"/>
    </source>
</evidence>
<accession>A0ABQ6VGQ1</accession>
<sequence>MLENPHDRAVPASKLGSGLQRALVFLFVAALVGVAVLLLLDHWRRGSMLLSLALVYLGLIRWVVDSRIMGVLAVRSRKFDCCFTLSLGVMIGFLALSVDPLI</sequence>
<keyword evidence="1" id="KW-0472">Membrane</keyword>